<keyword evidence="2" id="KW-1185">Reference proteome</keyword>
<proteinExistence type="predicted"/>
<dbReference type="EMBL" id="CP009285">
    <property type="protein sequence ID" value="AIQ58913.1"/>
    <property type="molecule type" value="Genomic_DNA"/>
</dbReference>
<name>A0A089LIG0_PAEBO</name>
<evidence type="ECO:0000313" key="1">
    <source>
        <dbReference type="EMBL" id="AIQ58913.1"/>
    </source>
</evidence>
<reference evidence="1" key="1">
    <citation type="submission" date="2014-08" db="EMBL/GenBank/DDBJ databases">
        <title>Comparative genomics of the Paenibacillus odorifer group.</title>
        <authorList>
            <person name="den Bakker H.C."/>
            <person name="Tsai Y.-C.Y.-C."/>
            <person name="Martin N."/>
            <person name="Korlach J."/>
            <person name="Wiedmann M."/>
        </authorList>
    </citation>
    <scope>NUCLEOTIDE SEQUENCE [LARGE SCALE GENOMIC DNA]</scope>
    <source>
        <strain evidence="1">DSM 13188</strain>
    </source>
</reference>
<dbReference type="RefSeq" id="WP_042214320.1">
    <property type="nucleotide sequence ID" value="NZ_CP009285.1"/>
</dbReference>
<dbReference type="Proteomes" id="UP000029518">
    <property type="component" value="Chromosome"/>
</dbReference>
<dbReference type="AlphaFoldDB" id="A0A089LIG0"/>
<accession>A0A089LIG0</accession>
<protein>
    <submittedName>
        <fullName evidence="1">Uncharacterized protein</fullName>
    </submittedName>
</protein>
<organism evidence="1 2">
    <name type="scientific">Paenibacillus borealis</name>
    <dbReference type="NCBI Taxonomy" id="160799"/>
    <lineage>
        <taxon>Bacteria</taxon>
        <taxon>Bacillati</taxon>
        <taxon>Bacillota</taxon>
        <taxon>Bacilli</taxon>
        <taxon>Bacillales</taxon>
        <taxon>Paenibacillaceae</taxon>
        <taxon>Paenibacillus</taxon>
    </lineage>
</organism>
<gene>
    <name evidence="1" type="ORF">PBOR_19785</name>
</gene>
<dbReference type="HOGENOM" id="CLU_168188_0_0_9"/>
<sequence length="111" mass="12471">MEQNVQKLIDWLEAQEHATLVIKKQELDDQDTVHFNLETVDYRNAEDVLDEYLDSALILRGSGNTLNADGELVPLPQPNYEIAVSGLKLNSVAEDNVELQTDRAKYSLALS</sequence>
<dbReference type="InterPro" id="IPR058926">
    <property type="entry name" value="YmzB-like"/>
</dbReference>
<dbReference type="OrthoDB" id="2613420at2"/>
<evidence type="ECO:0000313" key="2">
    <source>
        <dbReference type="Proteomes" id="UP000029518"/>
    </source>
</evidence>
<dbReference type="Pfam" id="PF25846">
    <property type="entry name" value="YmzB"/>
    <property type="match status" value="1"/>
</dbReference>
<dbReference type="KEGG" id="pbd:PBOR_19785"/>